<dbReference type="SMART" id="SM00663">
    <property type="entry name" value="RPOLA_N"/>
    <property type="match status" value="1"/>
</dbReference>
<dbReference type="Gene3D" id="1.10.1790.20">
    <property type="match status" value="1"/>
</dbReference>
<dbReference type="Pfam" id="PF04983">
    <property type="entry name" value="RNA_pol_Rpb1_3"/>
    <property type="match status" value="1"/>
</dbReference>
<evidence type="ECO:0000256" key="5">
    <source>
        <dbReference type="ARBA" id="ARBA00023163"/>
    </source>
</evidence>
<dbReference type="PANTHER" id="PTHR19376">
    <property type="entry name" value="DNA-DIRECTED RNA POLYMERASE"/>
    <property type="match status" value="1"/>
</dbReference>
<keyword evidence="2 7" id="KW-0808">Transferase</keyword>
<keyword evidence="5 7" id="KW-0804">Transcription</keyword>
<dbReference type="Pfam" id="PF04997">
    <property type="entry name" value="RNA_pol_Rpb1_1"/>
    <property type="match status" value="1"/>
</dbReference>
<dbReference type="Pfam" id="PF00623">
    <property type="entry name" value="RNA_pol_Rpb1_2"/>
    <property type="match status" value="1"/>
</dbReference>
<evidence type="ECO:0000256" key="6">
    <source>
        <dbReference type="ARBA" id="ARBA00048552"/>
    </source>
</evidence>
<dbReference type="Gene3D" id="4.10.860.120">
    <property type="entry name" value="RNA polymerase II, clamp domain"/>
    <property type="match status" value="1"/>
</dbReference>
<evidence type="ECO:0000256" key="4">
    <source>
        <dbReference type="ARBA" id="ARBA00022723"/>
    </source>
</evidence>
<protein>
    <recommendedName>
        <fullName evidence="7">DNA-directed RNA polymerase subunit</fullName>
        <ecNumber evidence="7">2.7.7.6</ecNumber>
    </recommendedName>
</protein>
<dbReference type="InterPro" id="IPR007081">
    <property type="entry name" value="RNA_pol_Rpb1_5"/>
</dbReference>
<evidence type="ECO:0000259" key="8">
    <source>
        <dbReference type="SMART" id="SM00663"/>
    </source>
</evidence>
<comment type="caution">
    <text evidence="9">The sequence shown here is derived from an EMBL/GenBank/DDBJ whole genome shotgun (WGS) entry which is preliminary data.</text>
</comment>
<organism evidence="9 10">
    <name type="scientific">Candidatus Hodgkinia cicadicola</name>
    <dbReference type="NCBI Taxonomy" id="573658"/>
    <lineage>
        <taxon>Bacteria</taxon>
        <taxon>Pseudomonadati</taxon>
        <taxon>Pseudomonadota</taxon>
        <taxon>Alphaproteobacteria</taxon>
        <taxon>Hyphomicrobiales</taxon>
        <taxon>Candidatus Hodgkinia</taxon>
    </lineage>
</organism>
<dbReference type="EMBL" id="NXGO01000021">
    <property type="protein sequence ID" value="PIM95923.1"/>
    <property type="molecule type" value="Genomic_DNA"/>
</dbReference>
<dbReference type="Gene3D" id="2.40.50.100">
    <property type="match status" value="1"/>
</dbReference>
<keyword evidence="10" id="KW-1185">Reference proteome</keyword>
<dbReference type="InterPro" id="IPR044893">
    <property type="entry name" value="RNA_pol_Rpb1_clamp_domain"/>
</dbReference>
<dbReference type="InterPro" id="IPR000722">
    <property type="entry name" value="RNA_pol_asu"/>
</dbReference>
<dbReference type="Gene3D" id="1.10.132.30">
    <property type="match status" value="1"/>
</dbReference>
<comment type="similarity">
    <text evidence="7">Belongs to the RNA polymerase beta' chain family.</text>
</comment>
<comment type="function">
    <text evidence="7">DNA-dependent RNA polymerase catalyzes the transcription of DNA into RNA using the four ribonucleoside triphosphates as substrates.</text>
</comment>
<comment type="catalytic activity">
    <reaction evidence="6 7">
        <text>RNA(n) + a ribonucleoside 5'-triphosphate = RNA(n+1) + diphosphate</text>
        <dbReference type="Rhea" id="RHEA:21248"/>
        <dbReference type="Rhea" id="RHEA-COMP:14527"/>
        <dbReference type="Rhea" id="RHEA-COMP:17342"/>
        <dbReference type="ChEBI" id="CHEBI:33019"/>
        <dbReference type="ChEBI" id="CHEBI:61557"/>
        <dbReference type="ChEBI" id="CHEBI:140395"/>
        <dbReference type="EC" id="2.7.7.6"/>
    </reaction>
</comment>
<reference evidence="9" key="1">
    <citation type="submission" date="2017-09" db="EMBL/GenBank/DDBJ databases">
        <authorList>
            <person name="Campbell M.A."/>
            <person name="Lukasik P."/>
            <person name="Simon C."/>
            <person name="McCutcheon J.P."/>
        </authorList>
    </citation>
    <scope>NUCLEOTIDE SEQUENCE [LARGE SCALE GENOMIC DNA]</scope>
    <source>
        <strain evidence="9">MAGTDC</strain>
    </source>
</reference>
<evidence type="ECO:0000256" key="2">
    <source>
        <dbReference type="ARBA" id="ARBA00022679"/>
    </source>
</evidence>
<dbReference type="GO" id="GO:0003899">
    <property type="term" value="F:DNA-directed RNA polymerase activity"/>
    <property type="evidence" value="ECO:0007669"/>
    <property type="project" value="UniProtKB-EC"/>
</dbReference>
<dbReference type="PANTHER" id="PTHR19376:SF54">
    <property type="entry name" value="DNA-DIRECTED RNA POLYMERASE SUBUNIT BETA"/>
    <property type="match status" value="1"/>
</dbReference>
<evidence type="ECO:0000313" key="9">
    <source>
        <dbReference type="EMBL" id="PIM95923.1"/>
    </source>
</evidence>
<dbReference type="Gene3D" id="1.10.274.100">
    <property type="entry name" value="RNA polymerase Rpb1, domain 3"/>
    <property type="match status" value="2"/>
</dbReference>
<evidence type="ECO:0000256" key="3">
    <source>
        <dbReference type="ARBA" id="ARBA00022695"/>
    </source>
</evidence>
<evidence type="ECO:0000313" key="10">
    <source>
        <dbReference type="Proteomes" id="UP000230981"/>
    </source>
</evidence>
<feature type="domain" description="RNA polymerase N-terminal" evidence="8">
    <location>
        <begin position="222"/>
        <end position="506"/>
    </location>
</feature>
<proteinExistence type="inferred from homology"/>
<dbReference type="Gene3D" id="2.40.40.20">
    <property type="match status" value="1"/>
</dbReference>
<keyword evidence="4" id="KW-0479">Metal-binding</keyword>
<evidence type="ECO:0000256" key="1">
    <source>
        <dbReference type="ARBA" id="ARBA00022478"/>
    </source>
</evidence>
<keyword evidence="1 7" id="KW-0240">DNA-directed RNA polymerase</keyword>
<sequence>MLENPKDISSIKLTITSPEAIMAHSWGEVSNSVGFDIKTNKPNLNGLFCPIIFGPINANECLCEEPTFNKTLICKVCGVDLSLTNHDVRSRFGHISLIVPVVHTLLYKSDLNIVAMLLDETEGFVKDLVNCDLHVVIESSSDELKQNQIITTNMYRKLWGSKSKILTGGVALSYLLSNINLEMVKRSLLEVNRSVLSKEVSKDINKRLEIVNGLIDGNIQPDLLIIKVLSVLPASLRPMVVLDDDKLVSSDLNELYKQVITKNNIVSLMLDEIEEGLDVDFDDYLMVLRDLQLAVNALIDNSSDVDKSDNYNVGALKSLMDSLRGKKGMFRNNILGKRVDYSGRSVIVPGPDLLLNECEIPRVMALELFDPFICSKLMLRCGIKTESEAKYILKHDRTLANEILDEVVKYYPVLLNRAPTLHKLNIRAFWIKLTNERVIRLHPLLCSGYNADFDGDQMAVHVPLSLQAKIECSLLMMADKHVFHPAHGDPCILPTKDMILGLHYMSLTTNVENNICLWSFSQVHKVLESRIVGLHDKIKFIINDGSTNTITSTPGRLLISEVVPAKCRFLYEWSFPDLNKQMISDLVGLVQKHYNDQVMVSFCEQLMALGFKYSTRSGLSLSMVDFDVPSIKKTLIRNMRTMVTRTWPNLFQEDNKQSNVSINNQQSFWSIWPKLLKDIHGGIELELGCKENKRVGIKVMLDSGARGTWSQVKQLAGARGDIIGLDNQRCRIPILNSYSEGLSLIQFFCCSFSSRRGLADTSLKTASSGHLTRKLVEVVRECVIDESDCHTTFGLKVMLVIETGFIKNRLIGRTLLKPIHSNGIVIIKANELITDDNIRTILDHCGNDLWIRSPLTCHSKAGCCKLCYGIDLGSRRIVKDGGSVGILAAQSISEPGTQLTLRTFHGKHDSKKDTDVESIRGCLVAPLSGVIKIKNISCVWSGSEITVVGTKCRLTIQQDNVEVWGLVLERGTTLLVTNNTNVNVGSVLCFNNMVGGRYISLANGIIKLRNLIYGINVVKVMEGGLTMVSRDINSIEFNKGRPSSVCLEVRGGLVLDHFVPSGIKINLLVRSSKKVNVFDVLSEVRDNRLDSIVPDEEGAFTKLSRIFESNIEENDYVVLANVDGFFKYGNKKPNDNVFVLDPSSSNQRPLIYHLQQDVVVVKDNEKVTKGTSIVLGEPSLQEYIDVYGFNRFFNYFINTIQEIYESQGVSVNSKHIEIVLKQMVNIGSVLESGDLSIPVGKNLKWCELSKINSIATTLGMKPAVLIRRVIGINEICLNWTSILSAISFHGSSRSITKATVSGKSYDVSGIKDSLILGKLPPFGMGFRYNFIKMLCRINDQIEAGNQ</sequence>
<dbReference type="InterPro" id="IPR007080">
    <property type="entry name" value="RNA_pol_Rpb1_1"/>
</dbReference>
<dbReference type="InterPro" id="IPR042102">
    <property type="entry name" value="RNA_pol_Rpb1_3_sf"/>
</dbReference>
<dbReference type="EC" id="2.7.7.6" evidence="7"/>
<dbReference type="Gene3D" id="1.10.150.390">
    <property type="match status" value="1"/>
</dbReference>
<name>A0ABX4MGU9_9HYPH</name>
<dbReference type="InterPro" id="IPR045867">
    <property type="entry name" value="DNA-dir_RpoC_beta_prime"/>
</dbReference>
<dbReference type="InterPro" id="IPR038120">
    <property type="entry name" value="Rpb1_funnel_sf"/>
</dbReference>
<dbReference type="GO" id="GO:0000428">
    <property type="term" value="C:DNA-directed RNA polymerase complex"/>
    <property type="evidence" value="ECO:0007669"/>
    <property type="project" value="UniProtKB-KW"/>
</dbReference>
<dbReference type="Gene3D" id="1.10.40.90">
    <property type="match status" value="1"/>
</dbReference>
<accession>A0ABX4MGU9</accession>
<evidence type="ECO:0000256" key="7">
    <source>
        <dbReference type="RuleBase" id="RU004279"/>
    </source>
</evidence>
<dbReference type="SUPFAM" id="SSF64484">
    <property type="entry name" value="beta and beta-prime subunits of DNA dependent RNA-polymerase"/>
    <property type="match status" value="1"/>
</dbReference>
<dbReference type="InterPro" id="IPR007066">
    <property type="entry name" value="RNA_pol_Rpb1_3"/>
</dbReference>
<gene>
    <name evidence="9" type="primary">rpoC</name>
    <name evidence="9" type="ORF">magtdc_136</name>
</gene>
<dbReference type="InterPro" id="IPR006592">
    <property type="entry name" value="RNA_pol_N"/>
</dbReference>
<dbReference type="RefSeq" id="WP_146656647.1">
    <property type="nucleotide sequence ID" value="NZ_CM008782.1"/>
</dbReference>
<dbReference type="Pfam" id="PF04998">
    <property type="entry name" value="RNA_pol_Rpb1_5"/>
    <property type="match status" value="1"/>
</dbReference>
<keyword evidence="3 7" id="KW-0548">Nucleotidyltransferase</keyword>
<dbReference type="Proteomes" id="UP000230981">
    <property type="component" value="Unassembled WGS sequence"/>
</dbReference>